<feature type="domain" description="Helicase C-terminal" evidence="16">
    <location>
        <begin position="438"/>
        <end position="596"/>
    </location>
</feature>
<dbReference type="InterPro" id="IPR011545">
    <property type="entry name" value="DEAD/DEAH_box_helicase_dom"/>
</dbReference>
<feature type="compositionally biased region" description="Low complexity" evidence="14">
    <location>
        <begin position="154"/>
        <end position="169"/>
    </location>
</feature>
<evidence type="ECO:0000259" key="17">
    <source>
        <dbReference type="PROSITE" id="PS51195"/>
    </source>
</evidence>
<evidence type="ECO:0000259" key="16">
    <source>
        <dbReference type="PROSITE" id="PS51194"/>
    </source>
</evidence>
<evidence type="ECO:0000256" key="12">
    <source>
        <dbReference type="PROSITE-ProRule" id="PRU00552"/>
    </source>
</evidence>
<evidence type="ECO:0000256" key="10">
    <source>
        <dbReference type="ARBA" id="ARBA00023242"/>
    </source>
</evidence>
<dbReference type="SUPFAM" id="SSF52540">
    <property type="entry name" value="P-loop containing nucleoside triphosphate hydrolases"/>
    <property type="match status" value="1"/>
</dbReference>
<dbReference type="InterPro" id="IPR014001">
    <property type="entry name" value="Helicase_ATP-bd"/>
</dbReference>
<dbReference type="PROSITE" id="PS51194">
    <property type="entry name" value="HELICASE_CTER"/>
    <property type="match status" value="1"/>
</dbReference>
<dbReference type="OrthoDB" id="196131at2759"/>
<proteinExistence type="inferred from homology"/>
<dbReference type="CDD" id="cd00268">
    <property type="entry name" value="DEADc"/>
    <property type="match status" value="1"/>
</dbReference>
<evidence type="ECO:0000256" key="8">
    <source>
        <dbReference type="ARBA" id="ARBA00022806"/>
    </source>
</evidence>
<evidence type="ECO:0000313" key="19">
    <source>
        <dbReference type="Proteomes" id="UP000736335"/>
    </source>
</evidence>
<dbReference type="AlphaFoldDB" id="A0A9P6L6R1"/>
<evidence type="ECO:0000256" key="9">
    <source>
        <dbReference type="ARBA" id="ARBA00022840"/>
    </source>
</evidence>
<dbReference type="PROSITE" id="PS00039">
    <property type="entry name" value="DEAD_ATP_HELICASE"/>
    <property type="match status" value="1"/>
</dbReference>
<keyword evidence="19" id="KW-1185">Reference proteome</keyword>
<dbReference type="PROSITE" id="PS51192">
    <property type="entry name" value="HELICASE_ATP_BIND_1"/>
    <property type="match status" value="1"/>
</dbReference>
<evidence type="ECO:0000256" key="3">
    <source>
        <dbReference type="ARBA" id="ARBA00012552"/>
    </source>
</evidence>
<dbReference type="InterPro" id="IPR000629">
    <property type="entry name" value="RNA-helicase_DEAD-box_CS"/>
</dbReference>
<dbReference type="SMART" id="SM00490">
    <property type="entry name" value="HELICc"/>
    <property type="match status" value="1"/>
</dbReference>
<dbReference type="PROSITE" id="PS51195">
    <property type="entry name" value="Q_MOTIF"/>
    <property type="match status" value="1"/>
</dbReference>
<dbReference type="Gene3D" id="3.40.50.300">
    <property type="entry name" value="P-loop containing nucleotide triphosphate hydrolases"/>
    <property type="match status" value="2"/>
</dbReference>
<dbReference type="CDD" id="cd18787">
    <property type="entry name" value="SF2_C_DEAD"/>
    <property type="match status" value="1"/>
</dbReference>
<evidence type="ECO:0000256" key="7">
    <source>
        <dbReference type="ARBA" id="ARBA00022801"/>
    </source>
</evidence>
<evidence type="ECO:0000256" key="13">
    <source>
        <dbReference type="RuleBase" id="RU000492"/>
    </source>
</evidence>
<dbReference type="GO" id="GO:0003676">
    <property type="term" value="F:nucleic acid binding"/>
    <property type="evidence" value="ECO:0007669"/>
    <property type="project" value="InterPro"/>
</dbReference>
<feature type="region of interest" description="Disordered" evidence="14">
    <location>
        <begin position="1"/>
        <end position="169"/>
    </location>
</feature>
<protein>
    <recommendedName>
        <fullName evidence="3">RNA helicase</fullName>
        <ecNumber evidence="3">3.6.4.13</ecNumber>
    </recommendedName>
</protein>
<dbReference type="Pfam" id="PF00271">
    <property type="entry name" value="Helicase_C"/>
    <property type="match status" value="1"/>
</dbReference>
<feature type="short sequence motif" description="Q motif" evidence="12">
    <location>
        <begin position="195"/>
        <end position="221"/>
    </location>
</feature>
<evidence type="ECO:0000256" key="4">
    <source>
        <dbReference type="ARBA" id="ARBA00022517"/>
    </source>
</evidence>
<comment type="function">
    <text evidence="11">ATP-dependent RNA helicase required for 60S ribosomal subunit synthesis. Involved in efficient pre-rRNA processing, predominantly at site A3, which is necessary for the normal formation of 25S and 5.8S rRNAs.</text>
</comment>
<dbReference type="GO" id="GO:0016787">
    <property type="term" value="F:hydrolase activity"/>
    <property type="evidence" value="ECO:0007669"/>
    <property type="project" value="UniProtKB-KW"/>
</dbReference>
<dbReference type="SMART" id="SM00487">
    <property type="entry name" value="DEXDc"/>
    <property type="match status" value="1"/>
</dbReference>
<dbReference type="InterPro" id="IPR027417">
    <property type="entry name" value="P-loop_NTPase"/>
</dbReference>
<comment type="similarity">
    <text evidence="2">Belongs to the DEAD box helicase family. DDX5/DBP2 subfamily.</text>
</comment>
<evidence type="ECO:0000259" key="15">
    <source>
        <dbReference type="PROSITE" id="PS51192"/>
    </source>
</evidence>
<gene>
    <name evidence="18" type="ORF">BJ322DRAFT_1107716</name>
</gene>
<keyword evidence="7 13" id="KW-0378">Hydrolase</keyword>
<dbReference type="PANTHER" id="PTHR47958">
    <property type="entry name" value="ATP-DEPENDENT RNA HELICASE DBP3"/>
    <property type="match status" value="1"/>
</dbReference>
<evidence type="ECO:0000256" key="5">
    <source>
        <dbReference type="ARBA" id="ARBA00022552"/>
    </source>
</evidence>
<evidence type="ECO:0000256" key="1">
    <source>
        <dbReference type="ARBA" id="ARBA00004604"/>
    </source>
</evidence>
<dbReference type="GO" id="GO:0003724">
    <property type="term" value="F:RNA helicase activity"/>
    <property type="evidence" value="ECO:0007669"/>
    <property type="project" value="UniProtKB-EC"/>
</dbReference>
<comment type="subcellular location">
    <subcellularLocation>
        <location evidence="1">Nucleus</location>
        <location evidence="1">Nucleolus</location>
    </subcellularLocation>
</comment>
<keyword evidence="5" id="KW-0698">rRNA processing</keyword>
<dbReference type="GO" id="GO:0005524">
    <property type="term" value="F:ATP binding"/>
    <property type="evidence" value="ECO:0007669"/>
    <property type="project" value="UniProtKB-KW"/>
</dbReference>
<feature type="domain" description="DEAD-box RNA helicase Q" evidence="17">
    <location>
        <begin position="195"/>
        <end position="221"/>
    </location>
</feature>
<evidence type="ECO:0000256" key="14">
    <source>
        <dbReference type="SAM" id="MobiDB-lite"/>
    </source>
</evidence>
<keyword evidence="9 13" id="KW-0067">ATP-binding</keyword>
<evidence type="ECO:0000313" key="18">
    <source>
        <dbReference type="EMBL" id="KAF9785827.1"/>
    </source>
</evidence>
<evidence type="ECO:0000256" key="11">
    <source>
        <dbReference type="ARBA" id="ARBA00037449"/>
    </source>
</evidence>
<keyword evidence="4" id="KW-0690">Ribosome biogenesis</keyword>
<dbReference type="Proteomes" id="UP000736335">
    <property type="component" value="Unassembled WGS sequence"/>
</dbReference>
<dbReference type="EC" id="3.6.4.13" evidence="3"/>
<feature type="domain" description="Helicase ATP-binding" evidence="15">
    <location>
        <begin position="224"/>
        <end position="399"/>
    </location>
</feature>
<organism evidence="18 19">
    <name type="scientific">Thelephora terrestris</name>
    <dbReference type="NCBI Taxonomy" id="56493"/>
    <lineage>
        <taxon>Eukaryota</taxon>
        <taxon>Fungi</taxon>
        <taxon>Dikarya</taxon>
        <taxon>Basidiomycota</taxon>
        <taxon>Agaricomycotina</taxon>
        <taxon>Agaricomycetes</taxon>
        <taxon>Thelephorales</taxon>
        <taxon>Thelephoraceae</taxon>
        <taxon>Thelephora</taxon>
    </lineage>
</organism>
<feature type="compositionally biased region" description="Basic and acidic residues" evidence="14">
    <location>
        <begin position="19"/>
        <end position="34"/>
    </location>
</feature>
<dbReference type="EMBL" id="WIUZ02000006">
    <property type="protein sequence ID" value="KAF9785827.1"/>
    <property type="molecule type" value="Genomic_DNA"/>
</dbReference>
<dbReference type="InterPro" id="IPR014014">
    <property type="entry name" value="RNA_helicase_DEAD_Q_motif"/>
</dbReference>
<reference evidence="18" key="1">
    <citation type="journal article" date="2020" name="Nat. Commun.">
        <title>Large-scale genome sequencing of mycorrhizal fungi provides insights into the early evolution of symbiotic traits.</title>
        <authorList>
            <person name="Miyauchi S."/>
            <person name="Kiss E."/>
            <person name="Kuo A."/>
            <person name="Drula E."/>
            <person name="Kohler A."/>
            <person name="Sanchez-Garcia M."/>
            <person name="Morin E."/>
            <person name="Andreopoulos B."/>
            <person name="Barry K.W."/>
            <person name="Bonito G."/>
            <person name="Buee M."/>
            <person name="Carver A."/>
            <person name="Chen C."/>
            <person name="Cichocki N."/>
            <person name="Clum A."/>
            <person name="Culley D."/>
            <person name="Crous P.W."/>
            <person name="Fauchery L."/>
            <person name="Girlanda M."/>
            <person name="Hayes R.D."/>
            <person name="Keri Z."/>
            <person name="LaButti K."/>
            <person name="Lipzen A."/>
            <person name="Lombard V."/>
            <person name="Magnuson J."/>
            <person name="Maillard F."/>
            <person name="Murat C."/>
            <person name="Nolan M."/>
            <person name="Ohm R.A."/>
            <person name="Pangilinan J."/>
            <person name="Pereira M.F."/>
            <person name="Perotto S."/>
            <person name="Peter M."/>
            <person name="Pfister S."/>
            <person name="Riley R."/>
            <person name="Sitrit Y."/>
            <person name="Stielow J.B."/>
            <person name="Szollosi G."/>
            <person name="Zifcakova L."/>
            <person name="Stursova M."/>
            <person name="Spatafora J.W."/>
            <person name="Tedersoo L."/>
            <person name="Vaario L.M."/>
            <person name="Yamada A."/>
            <person name="Yan M."/>
            <person name="Wang P."/>
            <person name="Xu J."/>
            <person name="Bruns T."/>
            <person name="Baldrian P."/>
            <person name="Vilgalys R."/>
            <person name="Dunand C."/>
            <person name="Henrissat B."/>
            <person name="Grigoriev I.V."/>
            <person name="Hibbett D."/>
            <person name="Nagy L.G."/>
            <person name="Martin F.M."/>
        </authorList>
    </citation>
    <scope>NUCLEOTIDE SEQUENCE</scope>
    <source>
        <strain evidence="18">UH-Tt-Lm1</strain>
    </source>
</reference>
<name>A0A9P6L6R1_9AGAM</name>
<evidence type="ECO:0000256" key="6">
    <source>
        <dbReference type="ARBA" id="ARBA00022741"/>
    </source>
</evidence>
<reference evidence="18" key="2">
    <citation type="submission" date="2020-11" db="EMBL/GenBank/DDBJ databases">
        <authorList>
            <consortium name="DOE Joint Genome Institute"/>
            <person name="Kuo A."/>
            <person name="Miyauchi S."/>
            <person name="Kiss E."/>
            <person name="Drula E."/>
            <person name="Kohler A."/>
            <person name="Sanchez-Garcia M."/>
            <person name="Andreopoulos B."/>
            <person name="Barry K.W."/>
            <person name="Bonito G."/>
            <person name="Buee M."/>
            <person name="Carver A."/>
            <person name="Chen C."/>
            <person name="Cichocki N."/>
            <person name="Clum A."/>
            <person name="Culley D."/>
            <person name="Crous P.W."/>
            <person name="Fauchery L."/>
            <person name="Girlanda M."/>
            <person name="Hayes R."/>
            <person name="Keri Z."/>
            <person name="Labutti K."/>
            <person name="Lipzen A."/>
            <person name="Lombard V."/>
            <person name="Magnuson J."/>
            <person name="Maillard F."/>
            <person name="Morin E."/>
            <person name="Murat C."/>
            <person name="Nolan M."/>
            <person name="Ohm R."/>
            <person name="Pangilinan J."/>
            <person name="Pereira M."/>
            <person name="Perotto S."/>
            <person name="Peter M."/>
            <person name="Riley R."/>
            <person name="Sitrit Y."/>
            <person name="Stielow B."/>
            <person name="Szollosi G."/>
            <person name="Zifcakova L."/>
            <person name="Stursova M."/>
            <person name="Spatafora J.W."/>
            <person name="Tedersoo L."/>
            <person name="Vaario L.-M."/>
            <person name="Yamada A."/>
            <person name="Yan M."/>
            <person name="Wang P."/>
            <person name="Xu J."/>
            <person name="Bruns T."/>
            <person name="Baldrian P."/>
            <person name="Vilgalys R."/>
            <person name="Henrissat B."/>
            <person name="Grigoriev I.V."/>
            <person name="Hibbett D."/>
            <person name="Nagy L.G."/>
            <person name="Martin F.M."/>
        </authorList>
    </citation>
    <scope>NUCLEOTIDE SEQUENCE</scope>
    <source>
        <strain evidence="18">UH-Tt-Lm1</strain>
    </source>
</reference>
<evidence type="ECO:0000256" key="2">
    <source>
        <dbReference type="ARBA" id="ARBA00009334"/>
    </source>
</evidence>
<accession>A0A9P6L6R1</accession>
<dbReference type="InterPro" id="IPR001650">
    <property type="entry name" value="Helicase_C-like"/>
</dbReference>
<comment type="caution">
    <text evidence="18">The sequence shown here is derived from an EMBL/GenBank/DDBJ whole genome shotgun (WGS) entry which is preliminary data.</text>
</comment>
<dbReference type="Pfam" id="PF00270">
    <property type="entry name" value="DEAD"/>
    <property type="match status" value="1"/>
</dbReference>
<sequence>MTREDGSVLELKKKKKSRKEKEGSSTDHGTKRAETAQPTTQDNGLGVEVTERKKKKKKTKDTEELALSHFTKPYDAVTEIPKKKKKRVRTESEAKTVDGSTVEPMQVDEPPTSEESERKKKRKKREDAPDDGTSKKEKKKRRRTDGDAPQTLATPVPSGSTPSSTPTTSEIEEYLQSNSITLTAAKNGSSIKPVLNFDQLQIPPELKASLSGFQSPTPIQACSWPPALKGQDVVGIAETGSGKTLAFGIPAISRLIMEPESKGIQVLVMSPTRELAIQTQETLFDLGKPYGIESVAVFGGLDKNAQIKALKNKKAKIVVGTPGRIMDLVNDGALVLSGVTYLVLDEADRMLDKGFENDIRTIVGYTTQGEGRQTLMFSATWPDSVRKLAATFQRDPIRVTVGSDDLTANSRIEQVLEVFDDTRSKKHEISLSGRLLGHLRKAIPRNPSKSPSEDNRVLVFVLYKAEAARVESYLREQKFAVAGLHGDMPQRGRLEALASFKLGESKVLVATDVAARGLDIPNVGLVINYTFPLTIEDYIHRIGRTGRGRKSGKSITFFTGEKHERSLAGELARVVRESGFDIEPLKKFPMTIKKKTHSVYGAFYRDDVETPSEPTKIVF</sequence>
<keyword evidence="10" id="KW-0539">Nucleus</keyword>
<keyword evidence="6 13" id="KW-0547">Nucleotide-binding</keyword>
<keyword evidence="8 13" id="KW-0347">Helicase</keyword>
<dbReference type="InterPro" id="IPR044742">
    <property type="entry name" value="DEAD/DEAH_RhlB"/>
</dbReference>